<dbReference type="Pfam" id="PF15635">
    <property type="entry name" value="Tox-GHH2"/>
    <property type="match status" value="1"/>
</dbReference>
<accession>A0A3G7TSL4</accession>
<gene>
    <name evidence="2" type="ORF">C4K04_3758</name>
</gene>
<dbReference type="AlphaFoldDB" id="A0A3G7TSL4"/>
<dbReference type="RefSeq" id="WP_124321153.1">
    <property type="nucleotide sequence ID" value="NZ_CP027753.1"/>
</dbReference>
<dbReference type="InterPro" id="IPR028917">
    <property type="entry name" value="Tox-GHH2_domain"/>
</dbReference>
<name>A0A3G7TSL4_9PSED</name>
<evidence type="ECO:0000313" key="2">
    <source>
        <dbReference type="EMBL" id="AZE49428.1"/>
    </source>
</evidence>
<sequence length="401" mass="43484">MGNQVFANNMEISCKAADGKSVACFPDVCFTPPQAPPTPTGVPIPYPNTGMAKDTTRGTRTVKITRKEVMLKDKSYFKTSYGDEAGCAPKKGIVTSKIKGKVYFNSWSMDVKFEGENVVRNADLTTHNHGSVPGNTAVWPYIDDTNIGFDTWTRCSKDLKKEYDACKDFKPRKPDGPDPCDSLTKIPAGKKPIQAPAANKLADDVAADKCLSARRCALSPYEPSRCCNTPDSLRIQTPHHIVEASSFIQNRGQKTETPFATFNSPGSYDANKAPCVCAEGTSHSLGGTHELMHTFQSASACKIDADGKLPLASGGEAENIRVTTYGAARDSGVEAFQKVFPDSGCDPDCLKAQLDAYHNQCGIDDNTKCQAVATRKNTPDSMLQEAEEQVQERYLQAIAAR</sequence>
<reference evidence="2 3" key="1">
    <citation type="submission" date="2018-03" db="EMBL/GenBank/DDBJ databases">
        <title>Diversity of phytobeneficial traits revealed by whole-genome analysis of worldwide-isolated phenazine-producing Pseudomonas spp.</title>
        <authorList>
            <person name="Biessy A."/>
            <person name="Novinscak A."/>
            <person name="Blom J."/>
            <person name="Leger G."/>
            <person name="Thomashow L.S."/>
            <person name="Cazorla F.M."/>
            <person name="Josic D."/>
            <person name="Filion M."/>
        </authorList>
    </citation>
    <scope>NUCLEOTIDE SEQUENCE [LARGE SCALE GENOMIC DNA]</scope>
    <source>
        <strain evidence="2 3">B25</strain>
    </source>
</reference>
<dbReference type="Pfam" id="PF13665">
    <property type="entry name" value="Tox-PAAR-like"/>
    <property type="match status" value="1"/>
</dbReference>
<proteinExistence type="predicted"/>
<evidence type="ECO:0000259" key="1">
    <source>
        <dbReference type="Pfam" id="PF15635"/>
    </source>
</evidence>
<organism evidence="2 3">
    <name type="scientific">Pseudomonas chlororaphis</name>
    <dbReference type="NCBI Taxonomy" id="587753"/>
    <lineage>
        <taxon>Bacteria</taxon>
        <taxon>Pseudomonadati</taxon>
        <taxon>Pseudomonadota</taxon>
        <taxon>Gammaproteobacteria</taxon>
        <taxon>Pseudomonadales</taxon>
        <taxon>Pseudomonadaceae</taxon>
        <taxon>Pseudomonas</taxon>
    </lineage>
</organism>
<protein>
    <recommendedName>
        <fullName evidence="1">Tox-GHH2 domain-containing protein</fullName>
    </recommendedName>
</protein>
<feature type="domain" description="Tox-GHH2" evidence="1">
    <location>
        <begin position="236"/>
        <end position="358"/>
    </location>
</feature>
<dbReference type="Proteomes" id="UP000268048">
    <property type="component" value="Chromosome"/>
</dbReference>
<evidence type="ECO:0000313" key="3">
    <source>
        <dbReference type="Proteomes" id="UP000268048"/>
    </source>
</evidence>
<dbReference type="EMBL" id="CP027753">
    <property type="protein sequence ID" value="AZE49428.1"/>
    <property type="molecule type" value="Genomic_DNA"/>
</dbReference>